<dbReference type="InterPro" id="IPR011021">
    <property type="entry name" value="Arrestin-like_N"/>
</dbReference>
<dbReference type="GO" id="GO:0070086">
    <property type="term" value="P:ubiquitin-dependent endocytosis"/>
    <property type="evidence" value="ECO:0007669"/>
    <property type="project" value="TreeGrafter"/>
</dbReference>
<dbReference type="InterPro" id="IPR050357">
    <property type="entry name" value="Arrestin_domain-protein"/>
</dbReference>
<dbReference type="GO" id="GO:0005886">
    <property type="term" value="C:plasma membrane"/>
    <property type="evidence" value="ECO:0007669"/>
    <property type="project" value="TreeGrafter"/>
</dbReference>
<dbReference type="AlphaFoldDB" id="A0A9P4IX22"/>
<name>A0A9P4IX22_9PEZI</name>
<feature type="region of interest" description="Disordered" evidence="1">
    <location>
        <begin position="473"/>
        <end position="503"/>
    </location>
</feature>
<dbReference type="Proteomes" id="UP000799439">
    <property type="component" value="Unassembled WGS sequence"/>
</dbReference>
<protein>
    <recommendedName>
        <fullName evidence="2">Arrestin-like N-terminal domain-containing protein</fullName>
    </recommendedName>
</protein>
<evidence type="ECO:0000256" key="1">
    <source>
        <dbReference type="SAM" id="MobiDB-lite"/>
    </source>
</evidence>
<dbReference type="GO" id="GO:0030674">
    <property type="term" value="F:protein-macromolecule adaptor activity"/>
    <property type="evidence" value="ECO:0007669"/>
    <property type="project" value="TreeGrafter"/>
</dbReference>
<dbReference type="EMBL" id="ML996093">
    <property type="protein sequence ID" value="KAF2148323.1"/>
    <property type="molecule type" value="Genomic_DNA"/>
</dbReference>
<evidence type="ECO:0000313" key="3">
    <source>
        <dbReference type="EMBL" id="KAF2148323.1"/>
    </source>
</evidence>
<evidence type="ECO:0000259" key="2">
    <source>
        <dbReference type="Pfam" id="PF00339"/>
    </source>
</evidence>
<dbReference type="OrthoDB" id="3365616at2759"/>
<comment type="caution">
    <text evidence="3">The sequence shown here is derived from an EMBL/GenBank/DDBJ whole genome shotgun (WGS) entry which is preliminary data.</text>
</comment>
<dbReference type="PANTHER" id="PTHR11188">
    <property type="entry name" value="ARRESTIN DOMAIN CONTAINING PROTEIN"/>
    <property type="match status" value="1"/>
</dbReference>
<dbReference type="Gene3D" id="2.60.40.640">
    <property type="match status" value="1"/>
</dbReference>
<reference evidence="3" key="1">
    <citation type="journal article" date="2020" name="Stud. Mycol.">
        <title>101 Dothideomycetes genomes: a test case for predicting lifestyles and emergence of pathogens.</title>
        <authorList>
            <person name="Haridas S."/>
            <person name="Albert R."/>
            <person name="Binder M."/>
            <person name="Bloem J."/>
            <person name="Labutti K."/>
            <person name="Salamov A."/>
            <person name="Andreopoulos B."/>
            <person name="Baker S."/>
            <person name="Barry K."/>
            <person name="Bills G."/>
            <person name="Bluhm B."/>
            <person name="Cannon C."/>
            <person name="Castanera R."/>
            <person name="Culley D."/>
            <person name="Daum C."/>
            <person name="Ezra D."/>
            <person name="Gonzalez J."/>
            <person name="Henrissat B."/>
            <person name="Kuo A."/>
            <person name="Liang C."/>
            <person name="Lipzen A."/>
            <person name="Lutzoni F."/>
            <person name="Magnuson J."/>
            <person name="Mondo S."/>
            <person name="Nolan M."/>
            <person name="Ohm R."/>
            <person name="Pangilinan J."/>
            <person name="Park H.-J."/>
            <person name="Ramirez L."/>
            <person name="Alfaro M."/>
            <person name="Sun H."/>
            <person name="Tritt A."/>
            <person name="Yoshinaga Y."/>
            <person name="Zwiers L.-H."/>
            <person name="Turgeon B."/>
            <person name="Goodwin S."/>
            <person name="Spatafora J."/>
            <person name="Crous P."/>
            <person name="Grigoriev I."/>
        </authorList>
    </citation>
    <scope>NUCLEOTIDE SEQUENCE</scope>
    <source>
        <strain evidence="3">CBS 260.36</strain>
    </source>
</reference>
<proteinExistence type="predicted"/>
<evidence type="ECO:0000313" key="4">
    <source>
        <dbReference type="Proteomes" id="UP000799439"/>
    </source>
</evidence>
<gene>
    <name evidence="3" type="ORF">K461DRAFT_282768</name>
</gene>
<dbReference type="GO" id="GO:0005829">
    <property type="term" value="C:cytosol"/>
    <property type="evidence" value="ECO:0007669"/>
    <property type="project" value="TreeGrafter"/>
</dbReference>
<dbReference type="InterPro" id="IPR014752">
    <property type="entry name" value="Arrestin-like_C"/>
</dbReference>
<dbReference type="CDD" id="cd22952">
    <property type="entry name" value="ART10-like"/>
    <property type="match status" value="1"/>
</dbReference>
<dbReference type="InterPro" id="IPR014756">
    <property type="entry name" value="Ig_E-set"/>
</dbReference>
<keyword evidence="4" id="KW-1185">Reference proteome</keyword>
<accession>A0A9P4IX22</accession>
<organism evidence="3 4">
    <name type="scientific">Myriangium duriaei CBS 260.36</name>
    <dbReference type="NCBI Taxonomy" id="1168546"/>
    <lineage>
        <taxon>Eukaryota</taxon>
        <taxon>Fungi</taxon>
        <taxon>Dikarya</taxon>
        <taxon>Ascomycota</taxon>
        <taxon>Pezizomycotina</taxon>
        <taxon>Dothideomycetes</taxon>
        <taxon>Dothideomycetidae</taxon>
        <taxon>Myriangiales</taxon>
        <taxon>Myriangiaceae</taxon>
        <taxon>Myriangium</taxon>
    </lineage>
</organism>
<feature type="region of interest" description="Disordered" evidence="1">
    <location>
        <begin position="386"/>
        <end position="415"/>
    </location>
</feature>
<dbReference type="Pfam" id="PF00339">
    <property type="entry name" value="Arrestin_N"/>
    <property type="match status" value="1"/>
</dbReference>
<feature type="domain" description="Arrestin-like N-terminal" evidence="2">
    <location>
        <begin position="5"/>
        <end position="170"/>
    </location>
</feature>
<dbReference type="PANTHER" id="PTHR11188:SF166">
    <property type="entry name" value="ARRESTIN (OR S-ANTIGEN), N-TERMINAL DOMAIN PROTEIN (AFU_ORTHOLOGUE AFUA_7G02050)"/>
    <property type="match status" value="1"/>
</dbReference>
<sequence>MTARIIVDQDFSTFTNLDTISGKVLLRTPKPINISTITVKLEGESRTRLIPPPTQQNERPRPQLEFHKILYKTDTLMAPDVTGRAVTIPPGEHTYPFSFKLPFNTDCPVGRNAAPAVSLSGMSVEIAHPPASHRRGPLPPTLRGFPGEAEIRYYLKATLAQPSFLKQNIRVISPFNFCPIEPPRPPDNGSEAFARKKHQFMRPHASGSKGKGLYATSIQDQGPHISVETRIPTAAILTPNQDLPLRILITSLNEQTDSMVLSTIQLDVASYTHVHAHDIVRTEPNSSIILSKSNMALPLEFRDNVCEIPRELWYGLPVQQSLPPSFETCNLSRAYELIVRVGVHFGDLNGNPQYVSFDLRHPVQMYSGIAPPPELLASLPNRTAVNSAAEAPPPLPARKPVPTKEGSAPTPANLGAAVPGSYPASSAGAPPAYAPAAPGAGPGLSGGQVQGETYADAPPSYEDAVATQMPAVQVGRRDGGYVPTPQVGGEDTMLPSDEKRGWH</sequence>
<dbReference type="SUPFAM" id="SSF81296">
    <property type="entry name" value="E set domains"/>
    <property type="match status" value="1"/>
</dbReference>
<dbReference type="GO" id="GO:0031625">
    <property type="term" value="F:ubiquitin protein ligase binding"/>
    <property type="evidence" value="ECO:0007669"/>
    <property type="project" value="TreeGrafter"/>
</dbReference>